<dbReference type="PANTHER" id="PTHR32308">
    <property type="entry name" value="LYASE BETA SUBUNIT, PUTATIVE (AFU_ORTHOLOGUE AFUA_4G13030)-RELATED"/>
    <property type="match status" value="1"/>
</dbReference>
<dbReference type="InterPro" id="IPR005000">
    <property type="entry name" value="Aldolase/citrate-lyase_domain"/>
</dbReference>
<evidence type="ECO:0000256" key="4">
    <source>
        <dbReference type="SAM" id="MobiDB-lite"/>
    </source>
</evidence>
<dbReference type="GO" id="GO:0016829">
    <property type="term" value="F:lyase activity"/>
    <property type="evidence" value="ECO:0007669"/>
    <property type="project" value="UniProtKB-KW"/>
</dbReference>
<comment type="cofactor">
    <cofactor evidence="1">
        <name>Mg(2+)</name>
        <dbReference type="ChEBI" id="CHEBI:18420"/>
    </cofactor>
</comment>
<dbReference type="InterPro" id="IPR040442">
    <property type="entry name" value="Pyrv_kinase-like_dom_sf"/>
</dbReference>
<evidence type="ECO:0000313" key="6">
    <source>
        <dbReference type="EMBL" id="EQD65355.1"/>
    </source>
</evidence>
<dbReference type="AlphaFoldDB" id="T1CEU0"/>
<gene>
    <name evidence="6" type="ORF">B1B_06383</name>
</gene>
<keyword evidence="6" id="KW-0456">Lyase</keyword>
<evidence type="ECO:0000256" key="1">
    <source>
        <dbReference type="ARBA" id="ARBA00001946"/>
    </source>
</evidence>
<dbReference type="GO" id="GO:0006107">
    <property type="term" value="P:oxaloacetate metabolic process"/>
    <property type="evidence" value="ECO:0007669"/>
    <property type="project" value="TreeGrafter"/>
</dbReference>
<protein>
    <submittedName>
        <fullName evidence="6">Citrate lyase beta subunit</fullName>
    </submittedName>
</protein>
<comment type="caution">
    <text evidence="6">The sequence shown here is derived from an EMBL/GenBank/DDBJ whole genome shotgun (WGS) entry which is preliminary data.</text>
</comment>
<accession>T1CEU0</accession>
<keyword evidence="2" id="KW-0479">Metal-binding</keyword>
<feature type="domain" description="HpcH/HpaI aldolase/citrate lyase" evidence="5">
    <location>
        <begin position="2"/>
        <end position="103"/>
    </location>
</feature>
<evidence type="ECO:0000256" key="3">
    <source>
        <dbReference type="ARBA" id="ARBA00022842"/>
    </source>
</evidence>
<feature type="non-terminal residue" evidence="6">
    <location>
        <position position="183"/>
    </location>
</feature>
<sequence length="183" mass="19820">AILPIVETARGVTAAAAIAAASPRVRTLNFGVGDFTLDTGMAPEQDNPGVLWARTQVVVACRVAGVEAPVDTAHLTLDDPEGLEHEARMARRLGFQGKACIHPDQVGVANRVFAPPRPRWPRPRRSWMGSRRPGRPGWRPCAWGRISSTVRSRPGPSASWPRPAPPPWRSGRHDDLLALGGVR</sequence>
<dbReference type="Pfam" id="PF03328">
    <property type="entry name" value="HpcH_HpaI"/>
    <property type="match status" value="1"/>
</dbReference>
<feature type="non-terminal residue" evidence="6">
    <location>
        <position position="1"/>
    </location>
</feature>
<dbReference type="Gene3D" id="3.20.20.60">
    <property type="entry name" value="Phosphoenolpyruvate-binding domains"/>
    <property type="match status" value="1"/>
</dbReference>
<dbReference type="SUPFAM" id="SSF51621">
    <property type="entry name" value="Phosphoenolpyruvate/pyruvate domain"/>
    <property type="match status" value="1"/>
</dbReference>
<organism evidence="6">
    <name type="scientific">mine drainage metagenome</name>
    <dbReference type="NCBI Taxonomy" id="410659"/>
    <lineage>
        <taxon>unclassified sequences</taxon>
        <taxon>metagenomes</taxon>
        <taxon>ecological metagenomes</taxon>
    </lineage>
</organism>
<keyword evidence="3" id="KW-0460">Magnesium</keyword>
<proteinExistence type="predicted"/>
<dbReference type="InterPro" id="IPR015813">
    <property type="entry name" value="Pyrv/PenolPyrv_kinase-like_dom"/>
</dbReference>
<evidence type="ECO:0000256" key="2">
    <source>
        <dbReference type="ARBA" id="ARBA00022723"/>
    </source>
</evidence>
<reference evidence="6" key="2">
    <citation type="journal article" date="2014" name="ISME J.">
        <title>Microbial stratification in low pH oxic and suboxic macroscopic growths along an acid mine drainage.</title>
        <authorList>
            <person name="Mendez-Garcia C."/>
            <person name="Mesa V."/>
            <person name="Sprenger R.R."/>
            <person name="Richter M."/>
            <person name="Diez M.S."/>
            <person name="Solano J."/>
            <person name="Bargiela R."/>
            <person name="Golyshina O.V."/>
            <person name="Manteca A."/>
            <person name="Ramos J.L."/>
            <person name="Gallego J.R."/>
            <person name="Llorente I."/>
            <person name="Martins Dos Santos V.A."/>
            <person name="Jensen O.N."/>
            <person name="Pelaez A.I."/>
            <person name="Sanchez J."/>
            <person name="Ferrer M."/>
        </authorList>
    </citation>
    <scope>NUCLEOTIDE SEQUENCE</scope>
</reference>
<feature type="compositionally biased region" description="Low complexity" evidence="4">
    <location>
        <begin position="151"/>
        <end position="161"/>
    </location>
</feature>
<evidence type="ECO:0000259" key="5">
    <source>
        <dbReference type="Pfam" id="PF03328"/>
    </source>
</evidence>
<reference evidence="6" key="1">
    <citation type="submission" date="2013-08" db="EMBL/GenBank/DDBJ databases">
        <authorList>
            <person name="Mendez C."/>
            <person name="Richter M."/>
            <person name="Ferrer M."/>
            <person name="Sanchez J."/>
        </authorList>
    </citation>
    <scope>NUCLEOTIDE SEQUENCE</scope>
</reference>
<dbReference type="EMBL" id="AUZY01004053">
    <property type="protein sequence ID" value="EQD65355.1"/>
    <property type="molecule type" value="Genomic_DNA"/>
</dbReference>
<dbReference type="PANTHER" id="PTHR32308:SF0">
    <property type="entry name" value="HPCH_HPAI ALDOLASE_CITRATE LYASE DOMAIN-CONTAINING PROTEIN"/>
    <property type="match status" value="1"/>
</dbReference>
<feature type="region of interest" description="Disordered" evidence="4">
    <location>
        <begin position="145"/>
        <end position="183"/>
    </location>
</feature>
<dbReference type="GO" id="GO:0000287">
    <property type="term" value="F:magnesium ion binding"/>
    <property type="evidence" value="ECO:0007669"/>
    <property type="project" value="TreeGrafter"/>
</dbReference>
<name>T1CEU0_9ZZZZ</name>